<dbReference type="Gramene" id="ONIVA03G37730.1">
    <property type="protein sequence ID" value="ONIVA03G37730.1"/>
    <property type="gene ID" value="ONIVA03G37730"/>
</dbReference>
<proteinExistence type="predicted"/>
<feature type="region of interest" description="Disordered" evidence="1">
    <location>
        <begin position="107"/>
        <end position="197"/>
    </location>
</feature>
<dbReference type="AlphaFoldDB" id="A0A0E0GUK3"/>
<keyword evidence="3" id="KW-1185">Reference proteome</keyword>
<evidence type="ECO:0000256" key="1">
    <source>
        <dbReference type="SAM" id="MobiDB-lite"/>
    </source>
</evidence>
<accession>A0A0E0GUK3</accession>
<feature type="compositionally biased region" description="Basic and acidic residues" evidence="1">
    <location>
        <begin position="179"/>
        <end position="197"/>
    </location>
</feature>
<protein>
    <submittedName>
        <fullName evidence="2">Uncharacterized protein</fullName>
    </submittedName>
</protein>
<dbReference type="EnsemblPlants" id="ONIVA03G37730.1">
    <property type="protein sequence ID" value="ONIVA03G37730.1"/>
    <property type="gene ID" value="ONIVA03G37730"/>
</dbReference>
<evidence type="ECO:0000313" key="3">
    <source>
        <dbReference type="Proteomes" id="UP000006591"/>
    </source>
</evidence>
<evidence type="ECO:0000313" key="2">
    <source>
        <dbReference type="EnsemblPlants" id="ONIVA03G37730.1"/>
    </source>
</evidence>
<organism evidence="2">
    <name type="scientific">Oryza nivara</name>
    <name type="common">Indian wild rice</name>
    <name type="synonym">Oryza sativa f. spontanea</name>
    <dbReference type="NCBI Taxonomy" id="4536"/>
    <lineage>
        <taxon>Eukaryota</taxon>
        <taxon>Viridiplantae</taxon>
        <taxon>Streptophyta</taxon>
        <taxon>Embryophyta</taxon>
        <taxon>Tracheophyta</taxon>
        <taxon>Spermatophyta</taxon>
        <taxon>Magnoliopsida</taxon>
        <taxon>Liliopsida</taxon>
        <taxon>Poales</taxon>
        <taxon>Poaceae</taxon>
        <taxon>BOP clade</taxon>
        <taxon>Oryzoideae</taxon>
        <taxon>Oryzeae</taxon>
        <taxon>Oryzinae</taxon>
        <taxon>Oryza</taxon>
    </lineage>
</organism>
<feature type="region of interest" description="Disordered" evidence="1">
    <location>
        <begin position="1"/>
        <end position="42"/>
    </location>
</feature>
<feature type="compositionally biased region" description="Low complexity" evidence="1">
    <location>
        <begin position="109"/>
        <end position="128"/>
    </location>
</feature>
<dbReference type="HOGENOM" id="CLU_117852_0_0_1"/>
<sequence length="197" mass="20802">MTELTAAVPVGSGSAARSTGRRPCRRGVGGGGRSASSTTPLPPCLFLGRGTVAPVPSRGLLLLAAVSNRSPLLTPTSAAFARSAQPTRSSSRRRRLLEVSLGEVAAVEASPGRASATAPTAAAGDASSPRLPVGVAVREEKEARQGIEREGKEARRRRRHHDNEAATASAVASRRERRRVVLEERRSLTRERKGWKG</sequence>
<name>A0A0E0GUK3_ORYNI</name>
<reference evidence="2" key="2">
    <citation type="submission" date="2018-04" db="EMBL/GenBank/DDBJ databases">
        <title>OnivRS2 (Oryza nivara Reference Sequence Version 2).</title>
        <authorList>
            <person name="Zhang J."/>
            <person name="Kudrna D."/>
            <person name="Lee S."/>
            <person name="Talag J."/>
            <person name="Rajasekar S."/>
            <person name="Welchert J."/>
            <person name="Hsing Y.-I."/>
            <person name="Wing R.A."/>
        </authorList>
    </citation>
    <scope>NUCLEOTIDE SEQUENCE [LARGE SCALE GENOMIC DNA]</scope>
    <source>
        <strain evidence="2">SL10</strain>
    </source>
</reference>
<reference evidence="2" key="1">
    <citation type="submission" date="2015-04" db="UniProtKB">
        <authorList>
            <consortium name="EnsemblPlants"/>
        </authorList>
    </citation>
    <scope>IDENTIFICATION</scope>
    <source>
        <strain evidence="2">SL10</strain>
    </source>
</reference>
<feature type="compositionally biased region" description="Basic and acidic residues" evidence="1">
    <location>
        <begin position="137"/>
        <end position="153"/>
    </location>
</feature>
<dbReference type="Proteomes" id="UP000006591">
    <property type="component" value="Chromosome 3"/>
</dbReference>
<dbReference type="OMA" id="EGNHCAG"/>